<proteinExistence type="predicted"/>
<protein>
    <submittedName>
        <fullName evidence="2">Uncharacterized protein</fullName>
    </submittedName>
</protein>
<organism evidence="2 3">
    <name type="scientific">Halogeometricum pallidum JCM 14848</name>
    <dbReference type="NCBI Taxonomy" id="1227487"/>
    <lineage>
        <taxon>Archaea</taxon>
        <taxon>Methanobacteriati</taxon>
        <taxon>Methanobacteriota</taxon>
        <taxon>Stenosarchaea group</taxon>
        <taxon>Halobacteria</taxon>
        <taxon>Halobacteriales</taxon>
        <taxon>Haloferacaceae</taxon>
        <taxon>Halogeometricum</taxon>
    </lineage>
</organism>
<keyword evidence="3" id="KW-1185">Reference proteome</keyword>
<evidence type="ECO:0000313" key="3">
    <source>
        <dbReference type="Proteomes" id="UP000011513"/>
    </source>
</evidence>
<dbReference type="Proteomes" id="UP000011513">
    <property type="component" value="Unassembled WGS sequence"/>
</dbReference>
<gene>
    <name evidence="2" type="ORF">C474_03180</name>
</gene>
<comment type="caution">
    <text evidence="2">The sequence shown here is derived from an EMBL/GenBank/DDBJ whole genome shotgun (WGS) entry which is preliminary data.</text>
</comment>
<accession>M0DIC3</accession>
<evidence type="ECO:0000256" key="1">
    <source>
        <dbReference type="SAM" id="MobiDB-lite"/>
    </source>
</evidence>
<sequence>MTAGRPFAAGTPRGNPEADRYTFEPFVESGESARRTGGKLREIFREGITVYGGDKFQQIRTEVVSSE</sequence>
<feature type="region of interest" description="Disordered" evidence="1">
    <location>
        <begin position="1"/>
        <end position="20"/>
    </location>
</feature>
<dbReference type="EMBL" id="AOIV01000006">
    <property type="protein sequence ID" value="ELZ33929.1"/>
    <property type="molecule type" value="Genomic_DNA"/>
</dbReference>
<name>M0DIC3_HALPD</name>
<dbReference type="AlphaFoldDB" id="M0DIC3"/>
<dbReference type="eggNOG" id="arCOG01208">
    <property type="taxonomic scope" value="Archaea"/>
</dbReference>
<reference evidence="2 3" key="1">
    <citation type="journal article" date="2014" name="PLoS Genet.">
        <title>Phylogenetically driven sequencing of extremely halophilic archaea reveals strategies for static and dynamic osmo-response.</title>
        <authorList>
            <person name="Becker E.A."/>
            <person name="Seitzer P.M."/>
            <person name="Tritt A."/>
            <person name="Larsen D."/>
            <person name="Krusor M."/>
            <person name="Yao A.I."/>
            <person name="Wu D."/>
            <person name="Madern D."/>
            <person name="Eisen J.A."/>
            <person name="Darling A.E."/>
            <person name="Facciotti M.T."/>
        </authorList>
    </citation>
    <scope>NUCLEOTIDE SEQUENCE [LARGE SCALE GENOMIC DNA]</scope>
    <source>
        <strain evidence="2 3">JCM 14848</strain>
    </source>
</reference>
<dbReference type="InParanoid" id="M0DIC3"/>
<evidence type="ECO:0000313" key="2">
    <source>
        <dbReference type="EMBL" id="ELZ33929.1"/>
    </source>
</evidence>
<dbReference type="RefSeq" id="WP_008383882.1">
    <property type="nucleotide sequence ID" value="NZ_AOIV01000006.1"/>
</dbReference>